<reference evidence="1 2" key="1">
    <citation type="submission" date="2022-09" db="EMBL/GenBank/DDBJ databases">
        <title>New species of Phenylobacterium.</title>
        <authorList>
            <person name="Mieszkin S."/>
        </authorList>
    </citation>
    <scope>NUCLEOTIDE SEQUENCE [LARGE SCALE GENOMIC DNA]</scope>
    <source>
        <strain evidence="1 2">HK31-G</strain>
    </source>
</reference>
<keyword evidence="2" id="KW-1185">Reference proteome</keyword>
<gene>
    <name evidence="1" type="ORF">OCL97_04450</name>
</gene>
<organism evidence="1 2">
    <name type="scientific">Phenylobacterium ferrooxidans</name>
    <dbReference type="NCBI Taxonomy" id="2982689"/>
    <lineage>
        <taxon>Bacteria</taxon>
        <taxon>Pseudomonadati</taxon>
        <taxon>Pseudomonadota</taxon>
        <taxon>Alphaproteobacteria</taxon>
        <taxon>Caulobacterales</taxon>
        <taxon>Caulobacteraceae</taxon>
        <taxon>Phenylobacterium</taxon>
    </lineage>
</organism>
<accession>A0ABW6CM75</accession>
<comment type="caution">
    <text evidence="1">The sequence shown here is derived from an EMBL/GenBank/DDBJ whole genome shotgun (WGS) entry which is preliminary data.</text>
</comment>
<name>A0ABW6CM75_9CAUL</name>
<dbReference type="RefSeq" id="WP_377367978.1">
    <property type="nucleotide sequence ID" value="NZ_JAOTJD010000005.1"/>
</dbReference>
<dbReference type="Proteomes" id="UP001598130">
    <property type="component" value="Unassembled WGS sequence"/>
</dbReference>
<evidence type="ECO:0008006" key="3">
    <source>
        <dbReference type="Google" id="ProtNLM"/>
    </source>
</evidence>
<protein>
    <recommendedName>
        <fullName evidence="3">Minor capsid protein</fullName>
    </recommendedName>
</protein>
<sequence>MADEPTTVSELVVTAPRKRSRTGGTKLYRPQISVVLKKNIARTEAGEGAGASERFSGAKGEIDLTPYLGEGSSVTVSKSCRSPTGAFAINFPDIMEPSALDSIYGLVEPMDVIEIRMARDVSEVDAGVPKRMPIMMRGFVNRVQRQTGISRDGPQRTVSISGHDYGKILQIMQIVYLPNMVLGQELLSSFKLFLNYGVDAEANQPAGEFVQTVLDKVVNPFLAKMRTAAGRAVESPILDLTLESLVEEGVVSPFGAQDWPGGTIYDLLSHFGDVGPWNELYVEDRESGPYLVYRPTPFRTLGGDMIQTAAFTYTVDVLDSDLVFKSDARSDDSVANYFWVDAPRLALVDSALMKVAAQEGQMKPEPFLVDYKNSSPELYGIRLMQTATQQGARTDGQSEAKLEAANGVFIGMVNEKRRVLTENNKDNVVLEDGGLRLMGNERIRAGCYVRLTRGGEGDNFESEHYAHEVVHEFTPFTGAYFTTVSYDRGTGFVRRIDRGGSGPYLAELNLKGSYGE</sequence>
<evidence type="ECO:0000313" key="2">
    <source>
        <dbReference type="Proteomes" id="UP001598130"/>
    </source>
</evidence>
<evidence type="ECO:0000313" key="1">
    <source>
        <dbReference type="EMBL" id="MFD3263216.1"/>
    </source>
</evidence>
<dbReference type="EMBL" id="JAOTJD010000005">
    <property type="protein sequence ID" value="MFD3263216.1"/>
    <property type="molecule type" value="Genomic_DNA"/>
</dbReference>
<proteinExistence type="predicted"/>